<dbReference type="Ensembl" id="ENSONIT00000056887.1">
    <property type="protein sequence ID" value="ENSONIP00000030333.1"/>
    <property type="gene ID" value="ENSONIG00000005648.2"/>
</dbReference>
<keyword evidence="4" id="KW-1003">Cell membrane</keyword>
<dbReference type="GO" id="GO:0097638">
    <property type="term" value="P:L-arginine import across plasma membrane"/>
    <property type="evidence" value="ECO:0007669"/>
    <property type="project" value="TreeGrafter"/>
</dbReference>
<reference evidence="16" key="1">
    <citation type="submission" date="2012-01" db="EMBL/GenBank/DDBJ databases">
        <title>The Genome Sequence of Oreochromis niloticus (Nile Tilapia).</title>
        <authorList>
            <consortium name="Broad Institute Genome Assembly Team"/>
            <consortium name="Broad Institute Sequencing Platform"/>
            <person name="Di Palma F."/>
            <person name="Johnson J."/>
            <person name="Lander E.S."/>
            <person name="Lindblad-Toh K."/>
        </authorList>
    </citation>
    <scope>NUCLEOTIDE SEQUENCE [LARGE SCALE GENOMIC DNA]</scope>
</reference>
<feature type="transmembrane region" description="Helical" evidence="13">
    <location>
        <begin position="518"/>
        <end position="541"/>
    </location>
</feature>
<keyword evidence="5 13" id="KW-0812">Transmembrane</keyword>
<feature type="transmembrane region" description="Helical" evidence="13">
    <location>
        <begin position="547"/>
        <end position="567"/>
    </location>
</feature>
<feature type="transmembrane region" description="Helical" evidence="13">
    <location>
        <begin position="64"/>
        <end position="85"/>
    </location>
</feature>
<dbReference type="PANTHER" id="PTHR43243:SF28">
    <property type="entry name" value="HIGH AFFINITY CATIONIC AMINO ACID TRANSPORTER 1"/>
    <property type="match status" value="1"/>
</dbReference>
<evidence type="ECO:0000256" key="11">
    <source>
        <dbReference type="ARBA" id="ARBA00034423"/>
    </source>
</evidence>
<feature type="domain" description="Cationic amino acid transporter C-terminal" evidence="14">
    <location>
        <begin position="520"/>
        <end position="570"/>
    </location>
</feature>
<dbReference type="InterPro" id="IPR029485">
    <property type="entry name" value="CAT_C"/>
</dbReference>
<keyword evidence="3" id="KW-0813">Transport</keyword>
<keyword evidence="9" id="KW-0325">Glycoprotein</keyword>
<feature type="transmembrane region" description="Helical" evidence="13">
    <location>
        <begin position="97"/>
        <end position="123"/>
    </location>
</feature>
<evidence type="ECO:0000313" key="15">
    <source>
        <dbReference type="Ensembl" id="ENSONIP00000030333.1"/>
    </source>
</evidence>
<feature type="transmembrane region" description="Helical" evidence="13">
    <location>
        <begin position="407"/>
        <end position="426"/>
    </location>
</feature>
<comment type="catalytic activity">
    <reaction evidence="10">
        <text>L-lysine(in) = L-lysine(out)</text>
        <dbReference type="Rhea" id="RHEA:70935"/>
        <dbReference type="ChEBI" id="CHEBI:32551"/>
    </reaction>
</comment>
<evidence type="ECO:0000256" key="4">
    <source>
        <dbReference type="ARBA" id="ARBA00022475"/>
    </source>
</evidence>
<feature type="transmembrane region" description="Helical" evidence="13">
    <location>
        <begin position="166"/>
        <end position="183"/>
    </location>
</feature>
<feature type="transmembrane region" description="Helical" evidence="13">
    <location>
        <begin position="331"/>
        <end position="352"/>
    </location>
</feature>
<reference evidence="15" key="2">
    <citation type="submission" date="2025-08" db="UniProtKB">
        <authorList>
            <consortium name="Ensembl"/>
        </authorList>
    </citation>
    <scope>IDENTIFICATION</scope>
</reference>
<sequence>MILSSLKGIGKKLLRVKVVDGSIEESRLARCLNTFDLVALGVGSTLGAGVYVLAGAVARENSGPAIVISFLIAAMASVLAGLCYAEFGARVPKTGSAYLYSYVTVGELWAFITGWNLILAYVIGTSSVARAWSATFDELIGRKIELVCRQYMTMKAPGVLAEYPDIFAVVIIIVLTGLLAFGVKESAVVNKVFTCINVLVLVFVVISGLVKGNKENWNLNPEKILNATRNSTSKCDVLGTGGFMPFGWTGVLSGAATCFYAFIGFDCIATTGEEVKNPQRAIPVGIVASLLICFVAYFGVSAALTVMMPYYMLDKSSPLPVAFKYVGWEGATYAVAIGSLCALSTSLLGSMFPMPRVIWAMAEDGLLFKCLAKVSARTKTPLIATITSGLAAAVMAFLFDLKDLVDLMSIGTLLAYTLVAACVLVLRYQPLQPSAAYEMANTQDEPEITYSDGSPSSLSGLIVNICTSILGVLVCVFSVVASQGGYAYWSLTALGVIVVVCLILIIIIWRQPQSKTNLAFKVPLVPLVPIISMFVNVYLMMQLDKGTWLRFAIWMTIGFTIYFGYGIRNSAEAALAKCDNYEDSCTIKEEAMPTEKEAFLHNTQNSTREDEDGF</sequence>
<dbReference type="GO" id="GO:0000064">
    <property type="term" value="F:L-ornithine transmembrane transporter activity"/>
    <property type="evidence" value="ECO:0007669"/>
    <property type="project" value="TreeGrafter"/>
</dbReference>
<evidence type="ECO:0000256" key="2">
    <source>
        <dbReference type="ARBA" id="ARBA00008572"/>
    </source>
</evidence>
<accession>A0A669B6Z0</accession>
<proteinExistence type="inferred from homology"/>
<feature type="transmembrane region" description="Helical" evidence="13">
    <location>
        <begin position="281"/>
        <end position="311"/>
    </location>
</feature>
<dbReference type="PIRSF" id="PIRSF006060">
    <property type="entry name" value="AA_transporter"/>
    <property type="match status" value="1"/>
</dbReference>
<feature type="transmembrane region" description="Helical" evidence="13">
    <location>
        <begin position="461"/>
        <end position="480"/>
    </location>
</feature>
<comment type="catalytic activity">
    <reaction evidence="11">
        <text>L-arginine(in) = L-arginine(out)</text>
        <dbReference type="Rhea" id="RHEA:32143"/>
        <dbReference type="ChEBI" id="CHEBI:32682"/>
    </reaction>
</comment>
<evidence type="ECO:0000256" key="8">
    <source>
        <dbReference type="ARBA" id="ARBA00023136"/>
    </source>
</evidence>
<feature type="transmembrane region" description="Helical" evidence="13">
    <location>
        <begin position="37"/>
        <end position="58"/>
    </location>
</feature>
<evidence type="ECO:0000256" key="9">
    <source>
        <dbReference type="ARBA" id="ARBA00023180"/>
    </source>
</evidence>
<evidence type="ECO:0000313" key="16">
    <source>
        <dbReference type="Proteomes" id="UP000005207"/>
    </source>
</evidence>
<evidence type="ECO:0000256" key="3">
    <source>
        <dbReference type="ARBA" id="ARBA00022448"/>
    </source>
</evidence>
<protein>
    <submittedName>
        <fullName evidence="15">1,4-alpha-glucan branching enzyme 1</fullName>
    </submittedName>
</protein>
<organism evidence="15 16">
    <name type="scientific">Oreochromis niloticus</name>
    <name type="common">Nile tilapia</name>
    <name type="synonym">Tilapia nilotica</name>
    <dbReference type="NCBI Taxonomy" id="8128"/>
    <lineage>
        <taxon>Eukaryota</taxon>
        <taxon>Metazoa</taxon>
        <taxon>Chordata</taxon>
        <taxon>Craniata</taxon>
        <taxon>Vertebrata</taxon>
        <taxon>Euteleostomi</taxon>
        <taxon>Actinopterygii</taxon>
        <taxon>Neopterygii</taxon>
        <taxon>Teleostei</taxon>
        <taxon>Neoteleostei</taxon>
        <taxon>Acanthomorphata</taxon>
        <taxon>Ovalentaria</taxon>
        <taxon>Cichlomorphae</taxon>
        <taxon>Cichliformes</taxon>
        <taxon>Cichlidae</taxon>
        <taxon>African cichlids</taxon>
        <taxon>Pseudocrenilabrinae</taxon>
        <taxon>Oreochromini</taxon>
        <taxon>Oreochromis</taxon>
    </lineage>
</organism>
<dbReference type="GeneTree" id="ENSGT00390000017040"/>
<comment type="similarity">
    <text evidence="2">Belongs to the amino acid-polyamine-organocation (APC) superfamily. Cationic amino acid transporter (CAT) (TC 2.A.3.3) family.</text>
</comment>
<dbReference type="GO" id="GO:0015189">
    <property type="term" value="F:L-lysine transmembrane transporter activity"/>
    <property type="evidence" value="ECO:0007669"/>
    <property type="project" value="TreeGrafter"/>
</dbReference>
<comment type="catalytic activity">
    <reaction evidence="12">
        <text>L-ornithine(in) = L-ornithine(out)</text>
        <dbReference type="Rhea" id="RHEA:71199"/>
        <dbReference type="ChEBI" id="CHEBI:46911"/>
    </reaction>
</comment>
<name>A0A669B6Z0_ORENI</name>
<dbReference type="NCBIfam" id="TIGR00906">
    <property type="entry name" value="2A0303"/>
    <property type="match status" value="1"/>
</dbReference>
<keyword evidence="7 13" id="KW-1133">Transmembrane helix</keyword>
<evidence type="ECO:0000256" key="12">
    <source>
        <dbReference type="ARBA" id="ARBA00034450"/>
    </source>
</evidence>
<dbReference type="AlphaFoldDB" id="A0A669B6Z0"/>
<evidence type="ECO:0000256" key="13">
    <source>
        <dbReference type="SAM" id="Phobius"/>
    </source>
</evidence>
<dbReference type="Pfam" id="PF13906">
    <property type="entry name" value="AA_permease_C"/>
    <property type="match status" value="1"/>
</dbReference>
<evidence type="ECO:0000256" key="1">
    <source>
        <dbReference type="ARBA" id="ARBA00004651"/>
    </source>
</evidence>
<feature type="transmembrane region" description="Helical" evidence="13">
    <location>
        <begin position="382"/>
        <end position="401"/>
    </location>
</feature>
<dbReference type="Pfam" id="PF13520">
    <property type="entry name" value="AA_permease_2"/>
    <property type="match status" value="1"/>
</dbReference>
<reference evidence="15" key="3">
    <citation type="submission" date="2025-09" db="UniProtKB">
        <authorList>
            <consortium name="Ensembl"/>
        </authorList>
    </citation>
    <scope>IDENTIFICATION</scope>
</reference>
<dbReference type="FunFam" id="1.20.1740.10:FF:000024">
    <property type="entry name" value="High affinity cationic amino acid transporter 1"/>
    <property type="match status" value="1"/>
</dbReference>
<evidence type="ECO:0000256" key="5">
    <source>
        <dbReference type="ARBA" id="ARBA00022692"/>
    </source>
</evidence>
<keyword evidence="8 13" id="KW-0472">Membrane</keyword>
<dbReference type="Proteomes" id="UP000005207">
    <property type="component" value="Linkage group LG14"/>
</dbReference>
<dbReference type="GO" id="GO:0061459">
    <property type="term" value="F:L-arginine transmembrane transporter activity"/>
    <property type="evidence" value="ECO:0007669"/>
    <property type="project" value="TreeGrafter"/>
</dbReference>
<keyword evidence="6" id="KW-0029">Amino-acid transport</keyword>
<dbReference type="Gene3D" id="1.20.1740.10">
    <property type="entry name" value="Amino acid/polyamine transporter I"/>
    <property type="match status" value="1"/>
</dbReference>
<dbReference type="GO" id="GO:0005886">
    <property type="term" value="C:plasma membrane"/>
    <property type="evidence" value="ECO:0007669"/>
    <property type="project" value="UniProtKB-SubCell"/>
</dbReference>
<feature type="transmembrane region" description="Helical" evidence="13">
    <location>
        <begin position="486"/>
        <end position="509"/>
    </location>
</feature>
<dbReference type="FunFam" id="1.20.1740.10:FF:000009">
    <property type="entry name" value="Low affinity cationic amino acid transporter 2"/>
    <property type="match status" value="1"/>
</dbReference>
<dbReference type="InterPro" id="IPR002293">
    <property type="entry name" value="AA/rel_permease1"/>
</dbReference>
<gene>
    <name evidence="15" type="primary">GBE1</name>
    <name evidence="15" type="synonym">LOC100695940</name>
</gene>
<feature type="transmembrane region" description="Helical" evidence="13">
    <location>
        <begin position="246"/>
        <end position="269"/>
    </location>
</feature>
<evidence type="ECO:0000256" key="7">
    <source>
        <dbReference type="ARBA" id="ARBA00022989"/>
    </source>
</evidence>
<dbReference type="PANTHER" id="PTHR43243">
    <property type="entry name" value="INNER MEMBRANE TRANSPORTER YGJI-RELATED"/>
    <property type="match status" value="1"/>
</dbReference>
<evidence type="ECO:0000256" key="10">
    <source>
        <dbReference type="ARBA" id="ARBA00034422"/>
    </source>
</evidence>
<feature type="transmembrane region" description="Helical" evidence="13">
    <location>
        <begin position="192"/>
        <end position="210"/>
    </location>
</feature>
<evidence type="ECO:0000259" key="14">
    <source>
        <dbReference type="Pfam" id="PF13906"/>
    </source>
</evidence>
<keyword evidence="16" id="KW-1185">Reference proteome</keyword>
<evidence type="ECO:0000256" key="6">
    <source>
        <dbReference type="ARBA" id="ARBA00022970"/>
    </source>
</evidence>
<comment type="subcellular location">
    <subcellularLocation>
        <location evidence="1">Cell membrane</location>
        <topology evidence="1">Multi-pass membrane protein</topology>
    </subcellularLocation>
</comment>
<dbReference type="InterPro" id="IPR004755">
    <property type="entry name" value="Cat_AA_permease"/>
</dbReference>